<dbReference type="InterPro" id="IPR033635">
    <property type="entry name" value="ANKS1/Caskin"/>
</dbReference>
<reference evidence="5" key="1">
    <citation type="submission" date="2021-03" db="EMBL/GenBank/DDBJ databases">
        <title>Chromosome level genome of the anhydrobiotic midge Polypedilum vanderplanki.</title>
        <authorList>
            <person name="Yoshida Y."/>
            <person name="Kikawada T."/>
            <person name="Gusev O."/>
        </authorList>
    </citation>
    <scope>NUCLEOTIDE SEQUENCE</scope>
    <source>
        <strain evidence="5">NIAS01</strain>
        <tissue evidence="5">Whole body or cell culture</tissue>
    </source>
</reference>
<accession>A0A9J6BIV3</accession>
<dbReference type="GO" id="GO:0005829">
    <property type="term" value="C:cytosol"/>
    <property type="evidence" value="ECO:0007669"/>
    <property type="project" value="TreeGrafter"/>
</dbReference>
<feature type="repeat" description="ANK" evidence="3">
    <location>
        <begin position="191"/>
        <end position="223"/>
    </location>
</feature>
<dbReference type="OrthoDB" id="10039052at2759"/>
<proteinExistence type="predicted"/>
<feature type="region of interest" description="Disordered" evidence="4">
    <location>
        <begin position="303"/>
        <end position="397"/>
    </location>
</feature>
<feature type="region of interest" description="Disordered" evidence="4">
    <location>
        <begin position="582"/>
        <end position="625"/>
    </location>
</feature>
<dbReference type="AlphaFoldDB" id="A0A9J6BIV3"/>
<feature type="compositionally biased region" description="Low complexity" evidence="4">
    <location>
        <begin position="343"/>
        <end position="359"/>
    </location>
</feature>
<name>A0A9J6BIV3_POLVA</name>
<feature type="region of interest" description="Disordered" evidence="4">
    <location>
        <begin position="533"/>
        <end position="559"/>
    </location>
</feature>
<evidence type="ECO:0000256" key="4">
    <source>
        <dbReference type="SAM" id="MobiDB-lite"/>
    </source>
</evidence>
<dbReference type="EMBL" id="JADBJN010000003">
    <property type="protein sequence ID" value="KAG5669825.1"/>
    <property type="molecule type" value="Genomic_DNA"/>
</dbReference>
<dbReference type="Gene3D" id="1.25.40.20">
    <property type="entry name" value="Ankyrin repeat-containing domain"/>
    <property type="match status" value="2"/>
</dbReference>
<feature type="repeat" description="ANK" evidence="3">
    <location>
        <begin position="84"/>
        <end position="107"/>
    </location>
</feature>
<feature type="compositionally biased region" description="Low complexity" evidence="4">
    <location>
        <begin position="308"/>
        <end position="329"/>
    </location>
</feature>
<dbReference type="PROSITE" id="PS50088">
    <property type="entry name" value="ANK_REPEAT"/>
    <property type="match status" value="5"/>
</dbReference>
<feature type="compositionally biased region" description="Low complexity" evidence="4">
    <location>
        <begin position="587"/>
        <end position="604"/>
    </location>
</feature>
<dbReference type="PANTHER" id="PTHR24174:SF1">
    <property type="entry name" value="IP14385P"/>
    <property type="match status" value="1"/>
</dbReference>
<organism evidence="5 6">
    <name type="scientific">Polypedilum vanderplanki</name>
    <name type="common">Sleeping chironomid midge</name>
    <dbReference type="NCBI Taxonomy" id="319348"/>
    <lineage>
        <taxon>Eukaryota</taxon>
        <taxon>Metazoa</taxon>
        <taxon>Ecdysozoa</taxon>
        <taxon>Arthropoda</taxon>
        <taxon>Hexapoda</taxon>
        <taxon>Insecta</taxon>
        <taxon>Pterygota</taxon>
        <taxon>Neoptera</taxon>
        <taxon>Endopterygota</taxon>
        <taxon>Diptera</taxon>
        <taxon>Nematocera</taxon>
        <taxon>Chironomoidea</taxon>
        <taxon>Chironomidae</taxon>
        <taxon>Chironominae</taxon>
        <taxon>Polypedilum</taxon>
        <taxon>Polypedilum</taxon>
    </lineage>
</organism>
<gene>
    <name evidence="5" type="ORF">PVAND_000118</name>
</gene>
<feature type="repeat" description="ANK" evidence="3">
    <location>
        <begin position="50"/>
        <end position="73"/>
    </location>
</feature>
<keyword evidence="6" id="KW-1185">Reference proteome</keyword>
<dbReference type="PRINTS" id="PR01415">
    <property type="entry name" value="ANKYRIN"/>
</dbReference>
<evidence type="ECO:0000256" key="3">
    <source>
        <dbReference type="PROSITE-ProRule" id="PRU00023"/>
    </source>
</evidence>
<dbReference type="PANTHER" id="PTHR24174">
    <property type="entry name" value="ANKYRIN REPEAT AND STERILE ALPHA MOTIF DOMAIN-CONTAINING PROTEIN 1"/>
    <property type="match status" value="1"/>
</dbReference>
<keyword evidence="1" id="KW-0677">Repeat</keyword>
<sequence>MGKYDSSELIEASRKGDYSTVEKILNHHKSKKSAFHSLRRGVGVNTQDSSGYNALHHAALNGHTDVVHLLLSHDDINPNALDQRGSSALHLAAWAGHTDICKLLLKHPTLPADPNCRTAEDETPLHFAAQHGHLTALIELLAHGADPNIGNVRDETPLDLAAQYGRLQVVQILIRAHNELLLSLKATATPIHHTALHLASRNGHRDIVELLLAAGCNVNILTPNGSALHEAALCGKEKVVKILLKEGIDLDLTDHDGRTVFDLLDEFPAHVVQRIRNVINNHRQSSIYDSESDDLHENVGRYTRRGHSSSYSGYQGGSSSNSNRGGKQQQQHHRYHDHYDNYGGTTSPSSSMGSFHGISPTPPQPAGVLVKITPRNAPMKPPRKSHSISPPNHPQSLHLMSLSLDLDYHHSSNDQLDCSSSTSSNNHQQQQSSKGNGKQRAPYEYLYLSHSGESDEKNHKKSGSSHKKKSTPDEEQKSESDYIIMNTPITIPTDYDSKIVRVANPHRKLRRPKNDGYIDNNNETEIYVQVRRNPNEPPLSPTHYPQASTPEHAPPSAEQAERYIHERIRPLSQEYKRCSGKLDLNKSPASASSGSLSSVSLSSSTDCVEEYHGDQPFSGESFLYS</sequence>
<dbReference type="Pfam" id="PF12796">
    <property type="entry name" value="Ank_2"/>
    <property type="match status" value="2"/>
</dbReference>
<evidence type="ECO:0000313" key="6">
    <source>
        <dbReference type="Proteomes" id="UP001107558"/>
    </source>
</evidence>
<dbReference type="Proteomes" id="UP001107558">
    <property type="component" value="Chromosome 3"/>
</dbReference>
<evidence type="ECO:0000313" key="5">
    <source>
        <dbReference type="EMBL" id="KAG5669825.1"/>
    </source>
</evidence>
<dbReference type="SUPFAM" id="SSF48403">
    <property type="entry name" value="Ankyrin repeat"/>
    <property type="match status" value="1"/>
</dbReference>
<dbReference type="InterPro" id="IPR002110">
    <property type="entry name" value="Ankyrin_rpt"/>
</dbReference>
<feature type="compositionally biased region" description="Basic residues" evidence="4">
    <location>
        <begin position="459"/>
        <end position="469"/>
    </location>
</feature>
<feature type="repeat" description="ANK" evidence="3">
    <location>
        <begin position="223"/>
        <end position="255"/>
    </location>
</feature>
<dbReference type="SMART" id="SM00248">
    <property type="entry name" value="ANK"/>
    <property type="match status" value="7"/>
</dbReference>
<keyword evidence="2 3" id="KW-0040">ANK repeat</keyword>
<dbReference type="Pfam" id="PF00023">
    <property type="entry name" value="Ank"/>
    <property type="match status" value="2"/>
</dbReference>
<feature type="compositionally biased region" description="Basic and acidic residues" evidence="4">
    <location>
        <begin position="470"/>
        <end position="480"/>
    </location>
</feature>
<protein>
    <submittedName>
        <fullName evidence="5">Uncharacterized protein</fullName>
    </submittedName>
</protein>
<dbReference type="PROSITE" id="PS50297">
    <property type="entry name" value="ANK_REP_REGION"/>
    <property type="match status" value="5"/>
</dbReference>
<feature type="region of interest" description="Disordered" evidence="4">
    <location>
        <begin position="412"/>
        <end position="482"/>
    </location>
</feature>
<dbReference type="InterPro" id="IPR036770">
    <property type="entry name" value="Ankyrin_rpt-contain_sf"/>
</dbReference>
<feature type="repeat" description="ANK" evidence="3">
    <location>
        <begin position="120"/>
        <end position="152"/>
    </location>
</feature>
<evidence type="ECO:0000256" key="2">
    <source>
        <dbReference type="ARBA" id="ARBA00023043"/>
    </source>
</evidence>
<feature type="compositionally biased region" description="Low complexity" evidence="4">
    <location>
        <begin position="413"/>
        <end position="439"/>
    </location>
</feature>
<comment type="caution">
    <text evidence="5">The sequence shown here is derived from an EMBL/GenBank/DDBJ whole genome shotgun (WGS) entry which is preliminary data.</text>
</comment>
<evidence type="ECO:0000256" key="1">
    <source>
        <dbReference type="ARBA" id="ARBA00022737"/>
    </source>
</evidence>